<dbReference type="AlphaFoldDB" id="X1IK89"/>
<dbReference type="Gene3D" id="1.10.260.40">
    <property type="entry name" value="lambda repressor-like DNA-binding domains"/>
    <property type="match status" value="1"/>
</dbReference>
<accession>X1IK89</accession>
<feature type="domain" description="HTH cro/C1-type" evidence="1">
    <location>
        <begin position="7"/>
        <end position="59"/>
    </location>
</feature>
<evidence type="ECO:0000259" key="1">
    <source>
        <dbReference type="PROSITE" id="PS50943"/>
    </source>
</evidence>
<dbReference type="InterPro" id="IPR010982">
    <property type="entry name" value="Lambda_DNA-bd_dom_sf"/>
</dbReference>
<gene>
    <name evidence="2" type="ORF">S03H2_63100</name>
</gene>
<reference evidence="2" key="1">
    <citation type="journal article" date="2014" name="Front. Microbiol.">
        <title>High frequency of phylogenetically diverse reductive dehalogenase-homologous genes in deep subseafloor sedimentary metagenomes.</title>
        <authorList>
            <person name="Kawai M."/>
            <person name="Futagami T."/>
            <person name="Toyoda A."/>
            <person name="Takaki Y."/>
            <person name="Nishi S."/>
            <person name="Hori S."/>
            <person name="Arai W."/>
            <person name="Tsubouchi T."/>
            <person name="Morono Y."/>
            <person name="Uchiyama I."/>
            <person name="Ito T."/>
            <person name="Fujiyama A."/>
            <person name="Inagaki F."/>
            <person name="Takami H."/>
        </authorList>
    </citation>
    <scope>NUCLEOTIDE SEQUENCE</scope>
    <source>
        <strain evidence="2">Expedition CK06-06</strain>
    </source>
</reference>
<dbReference type="SUPFAM" id="SSF47413">
    <property type="entry name" value="lambda repressor-like DNA-binding domains"/>
    <property type="match status" value="1"/>
</dbReference>
<dbReference type="Pfam" id="PF01381">
    <property type="entry name" value="HTH_3"/>
    <property type="match status" value="1"/>
</dbReference>
<dbReference type="EMBL" id="BARU01040851">
    <property type="protein sequence ID" value="GAH82122.1"/>
    <property type="molecule type" value="Genomic_DNA"/>
</dbReference>
<proteinExistence type="predicted"/>
<protein>
    <recommendedName>
        <fullName evidence="1">HTH cro/C1-type domain-containing protein</fullName>
    </recommendedName>
</protein>
<dbReference type="PROSITE" id="PS50943">
    <property type="entry name" value="HTH_CROC1"/>
    <property type="match status" value="1"/>
</dbReference>
<name>X1IK89_9ZZZZ</name>
<dbReference type="GO" id="GO:0003677">
    <property type="term" value="F:DNA binding"/>
    <property type="evidence" value="ECO:0007669"/>
    <property type="project" value="InterPro"/>
</dbReference>
<dbReference type="SMART" id="SM00530">
    <property type="entry name" value="HTH_XRE"/>
    <property type="match status" value="1"/>
</dbReference>
<comment type="caution">
    <text evidence="2">The sequence shown here is derived from an EMBL/GenBank/DDBJ whole genome shotgun (WGS) entry which is preliminary data.</text>
</comment>
<evidence type="ECO:0000313" key="2">
    <source>
        <dbReference type="EMBL" id="GAH82122.1"/>
    </source>
</evidence>
<sequence>MSFGRDLRALRLTRNLTQAQLADKALTSRVFISHLETEQLLPTPDLEKRLRKALNWTELEDEAFKILAKEPA</sequence>
<dbReference type="CDD" id="cd00093">
    <property type="entry name" value="HTH_XRE"/>
    <property type="match status" value="1"/>
</dbReference>
<dbReference type="InterPro" id="IPR001387">
    <property type="entry name" value="Cro/C1-type_HTH"/>
</dbReference>
<organism evidence="2">
    <name type="scientific">marine sediment metagenome</name>
    <dbReference type="NCBI Taxonomy" id="412755"/>
    <lineage>
        <taxon>unclassified sequences</taxon>
        <taxon>metagenomes</taxon>
        <taxon>ecological metagenomes</taxon>
    </lineage>
</organism>